<dbReference type="Proteomes" id="UP000077202">
    <property type="component" value="Unassembled WGS sequence"/>
</dbReference>
<dbReference type="GO" id="GO:0005737">
    <property type="term" value="C:cytoplasm"/>
    <property type="evidence" value="ECO:0007669"/>
    <property type="project" value="TreeGrafter"/>
</dbReference>
<reference evidence="3" key="1">
    <citation type="submission" date="2016-03" db="EMBL/GenBank/DDBJ databases">
        <title>Mechanisms controlling the formation of the plant cell surface in tip-growing cells are functionally conserved among land plants.</title>
        <authorList>
            <person name="Honkanen S."/>
            <person name="Jones V.A."/>
            <person name="Morieri G."/>
            <person name="Champion C."/>
            <person name="Hetherington A.J."/>
            <person name="Kelly S."/>
            <person name="Saint-Marcoux D."/>
            <person name="Proust H."/>
            <person name="Prescott H."/>
            <person name="Dolan L."/>
        </authorList>
    </citation>
    <scope>NUCLEOTIDE SEQUENCE [LARGE SCALE GENOMIC DNA]</scope>
    <source>
        <tissue evidence="3">Whole gametophyte</tissue>
    </source>
</reference>
<dbReference type="GO" id="GO:0005524">
    <property type="term" value="F:ATP binding"/>
    <property type="evidence" value="ECO:0007669"/>
    <property type="project" value="UniProtKB-UniRule"/>
</dbReference>
<keyword evidence="4" id="KW-1185">Reference proteome</keyword>
<keyword evidence="1" id="KW-0547">Nucleotide-binding</keyword>
<dbReference type="InterPro" id="IPR000719">
    <property type="entry name" value="Prot_kinase_dom"/>
</dbReference>
<dbReference type="InterPro" id="IPR011009">
    <property type="entry name" value="Kinase-like_dom_sf"/>
</dbReference>
<evidence type="ECO:0000313" key="3">
    <source>
        <dbReference type="EMBL" id="OAE21868.1"/>
    </source>
</evidence>
<dbReference type="Gene3D" id="1.10.510.10">
    <property type="entry name" value="Transferase(Phosphotransferase) domain 1"/>
    <property type="match status" value="1"/>
</dbReference>
<sequence length="302" mass="34727">MSHFGLIIMAGREGEGNHAFLSVKSLKNEREINNYYRCLDELGEGDYGKTYEVEHVSNGRRYAMKVQQFERVAPGAVVTQWSNPHEGVRKIYKEMVILHRILPRHRNIIELKDLLMSDNTVYMVLELCARKNLSHFYPIANNRSGSRIFKQIVEATHFIHQHGVLHMDLHADNILFTDDTMTESKIIDFGLSVYKPALAVRVHANFNHLEWFNIDEVSGRRNDNSVPQDDIEALGEILHCILAGTDVGAESDEEELTLDEQEPRMDIFDQQAMDLLELIGPEDFRRGALPTMYQILSHPWLA</sequence>
<dbReference type="AlphaFoldDB" id="A0A176VLN0"/>
<organism evidence="3 4">
    <name type="scientific">Marchantia polymorpha subsp. ruderalis</name>
    <dbReference type="NCBI Taxonomy" id="1480154"/>
    <lineage>
        <taxon>Eukaryota</taxon>
        <taxon>Viridiplantae</taxon>
        <taxon>Streptophyta</taxon>
        <taxon>Embryophyta</taxon>
        <taxon>Marchantiophyta</taxon>
        <taxon>Marchantiopsida</taxon>
        <taxon>Marchantiidae</taxon>
        <taxon>Marchantiales</taxon>
        <taxon>Marchantiaceae</taxon>
        <taxon>Marchantia</taxon>
    </lineage>
</organism>
<keyword evidence="1" id="KW-0067">ATP-binding</keyword>
<dbReference type="GO" id="GO:0044773">
    <property type="term" value="P:mitotic DNA damage checkpoint signaling"/>
    <property type="evidence" value="ECO:0007669"/>
    <property type="project" value="TreeGrafter"/>
</dbReference>
<dbReference type="GO" id="GO:0005634">
    <property type="term" value="C:nucleus"/>
    <property type="evidence" value="ECO:0007669"/>
    <property type="project" value="TreeGrafter"/>
</dbReference>
<proteinExistence type="predicted"/>
<dbReference type="SUPFAM" id="SSF56112">
    <property type="entry name" value="Protein kinase-like (PK-like)"/>
    <property type="match status" value="1"/>
</dbReference>
<accession>A0A176VLN0</accession>
<evidence type="ECO:0000259" key="2">
    <source>
        <dbReference type="PROSITE" id="PS50011"/>
    </source>
</evidence>
<dbReference type="PANTHER" id="PTHR44167:SF18">
    <property type="entry name" value="PROTEIN KINASE DOMAIN-CONTAINING PROTEIN"/>
    <property type="match status" value="1"/>
</dbReference>
<dbReference type="GO" id="GO:0004674">
    <property type="term" value="F:protein serine/threonine kinase activity"/>
    <property type="evidence" value="ECO:0007669"/>
    <property type="project" value="TreeGrafter"/>
</dbReference>
<dbReference type="CDD" id="cd00180">
    <property type="entry name" value="PKc"/>
    <property type="match status" value="1"/>
</dbReference>
<dbReference type="PROSITE" id="PS00107">
    <property type="entry name" value="PROTEIN_KINASE_ATP"/>
    <property type="match status" value="1"/>
</dbReference>
<gene>
    <name evidence="3" type="ORF">AXG93_1998s1050</name>
</gene>
<name>A0A176VLN0_MARPO</name>
<evidence type="ECO:0000313" key="4">
    <source>
        <dbReference type="Proteomes" id="UP000077202"/>
    </source>
</evidence>
<dbReference type="Pfam" id="PF00069">
    <property type="entry name" value="Pkinase"/>
    <property type="match status" value="1"/>
</dbReference>
<dbReference type="PROSITE" id="PS50011">
    <property type="entry name" value="PROTEIN_KINASE_DOM"/>
    <property type="match status" value="1"/>
</dbReference>
<dbReference type="PANTHER" id="PTHR44167">
    <property type="entry name" value="OVARIAN-SPECIFIC SERINE/THREONINE-PROTEIN KINASE LOK-RELATED"/>
    <property type="match status" value="1"/>
</dbReference>
<dbReference type="EMBL" id="LVLJ01003327">
    <property type="protein sequence ID" value="OAE21868.1"/>
    <property type="molecule type" value="Genomic_DNA"/>
</dbReference>
<feature type="binding site" evidence="1">
    <location>
        <position position="65"/>
    </location>
    <ligand>
        <name>ATP</name>
        <dbReference type="ChEBI" id="CHEBI:30616"/>
    </ligand>
</feature>
<comment type="caution">
    <text evidence="3">The sequence shown here is derived from an EMBL/GenBank/DDBJ whole genome shotgun (WGS) entry which is preliminary data.</text>
</comment>
<dbReference type="InterPro" id="IPR017441">
    <property type="entry name" value="Protein_kinase_ATP_BS"/>
</dbReference>
<evidence type="ECO:0000256" key="1">
    <source>
        <dbReference type="PROSITE-ProRule" id="PRU10141"/>
    </source>
</evidence>
<feature type="domain" description="Protein kinase" evidence="2">
    <location>
        <begin position="36"/>
        <end position="301"/>
    </location>
</feature>
<protein>
    <recommendedName>
        <fullName evidence="2">Protein kinase domain-containing protein</fullName>
    </recommendedName>
</protein>